<keyword evidence="1" id="KW-0812">Transmembrane</keyword>
<feature type="transmembrane region" description="Helical" evidence="1">
    <location>
        <begin position="83"/>
        <end position="106"/>
    </location>
</feature>
<evidence type="ECO:0000313" key="2">
    <source>
        <dbReference type="EMBL" id="OHA67556.1"/>
    </source>
</evidence>
<comment type="caution">
    <text evidence="2">The sequence shown here is derived from an EMBL/GenBank/DDBJ whole genome shotgun (WGS) entry which is preliminary data.</text>
</comment>
<keyword evidence="1" id="KW-1133">Transmembrane helix</keyword>
<feature type="transmembrane region" description="Helical" evidence="1">
    <location>
        <begin position="59"/>
        <end position="77"/>
    </location>
</feature>
<keyword evidence="1" id="KW-0472">Membrane</keyword>
<evidence type="ECO:0000256" key="1">
    <source>
        <dbReference type="SAM" id="Phobius"/>
    </source>
</evidence>
<evidence type="ECO:0000313" key="3">
    <source>
        <dbReference type="Proteomes" id="UP000179258"/>
    </source>
</evidence>
<organism evidence="2 3">
    <name type="scientific">Candidatus Wildermuthbacteria bacterium RIFCSPHIGHO2_02_FULL_47_17</name>
    <dbReference type="NCBI Taxonomy" id="1802452"/>
    <lineage>
        <taxon>Bacteria</taxon>
        <taxon>Candidatus Wildermuthiibacteriota</taxon>
    </lineage>
</organism>
<accession>A0A1G2R412</accession>
<protein>
    <recommendedName>
        <fullName evidence="4">DUF3307 domain-containing protein</fullName>
    </recommendedName>
</protein>
<dbReference type="AlphaFoldDB" id="A0A1G2R412"/>
<proteinExistence type="predicted"/>
<gene>
    <name evidence="2" type="ORF">A3D59_02160</name>
</gene>
<evidence type="ECO:0008006" key="4">
    <source>
        <dbReference type="Google" id="ProtNLM"/>
    </source>
</evidence>
<feature type="transmembrane region" description="Helical" evidence="1">
    <location>
        <begin position="127"/>
        <end position="147"/>
    </location>
</feature>
<dbReference type="Proteomes" id="UP000179258">
    <property type="component" value="Unassembled WGS sequence"/>
</dbReference>
<feature type="transmembrane region" description="Helical" evidence="1">
    <location>
        <begin position="6"/>
        <end position="29"/>
    </location>
</feature>
<reference evidence="2 3" key="1">
    <citation type="journal article" date="2016" name="Nat. Commun.">
        <title>Thousands of microbial genomes shed light on interconnected biogeochemical processes in an aquifer system.</title>
        <authorList>
            <person name="Anantharaman K."/>
            <person name="Brown C.T."/>
            <person name="Hug L.A."/>
            <person name="Sharon I."/>
            <person name="Castelle C.J."/>
            <person name="Probst A.J."/>
            <person name="Thomas B.C."/>
            <person name="Singh A."/>
            <person name="Wilkins M.J."/>
            <person name="Karaoz U."/>
            <person name="Brodie E.L."/>
            <person name="Williams K.H."/>
            <person name="Hubbard S.S."/>
            <person name="Banfield J.F."/>
        </authorList>
    </citation>
    <scope>NUCLEOTIDE SEQUENCE [LARGE SCALE GENOMIC DNA]</scope>
</reference>
<dbReference type="EMBL" id="MHTX01000037">
    <property type="protein sequence ID" value="OHA67556.1"/>
    <property type="molecule type" value="Genomic_DNA"/>
</dbReference>
<name>A0A1G2R412_9BACT</name>
<sequence>MLFTPHLLFGAAVVSLPIFLPAGFLLAFLSHYFLDAVPHWDYSTNNIKKRFWRKTPRDFFYILTDFTLGCAFIILLASQKLFAFVGGMTAVIPDILTLCAILLPAFTPLQSHWKAHDSIHWFRGKKIPMFWKIFSQIFVVLLSAWLLSGR</sequence>